<feature type="transmembrane region" description="Helical" evidence="1">
    <location>
        <begin position="256"/>
        <end position="273"/>
    </location>
</feature>
<organism evidence="3 4">
    <name type="scientific">Neobacillus mesonae</name>
    <dbReference type="NCBI Taxonomy" id="1193713"/>
    <lineage>
        <taxon>Bacteria</taxon>
        <taxon>Bacillati</taxon>
        <taxon>Bacillota</taxon>
        <taxon>Bacilli</taxon>
        <taxon>Bacillales</taxon>
        <taxon>Bacillaceae</taxon>
        <taxon>Neobacillus</taxon>
    </lineage>
</organism>
<dbReference type="InterPro" id="IPR025436">
    <property type="entry name" value="DUF4179"/>
</dbReference>
<dbReference type="KEGG" id="nmk:CHR53_02830"/>
<dbReference type="InterPro" id="IPR036388">
    <property type="entry name" value="WH-like_DNA-bd_sf"/>
</dbReference>
<evidence type="ECO:0000313" key="3">
    <source>
        <dbReference type="EMBL" id="AZU64810.1"/>
    </source>
</evidence>
<sequence length="690" mass="80271">MMIPAKQDPISITTIRENGAESIVGWFEQHKQSFYILGWCYLRNQQQIEELFYRSIIKVKKELPRFKNEASFEMWVTSIFIHICRELSDDTSVQVSEESEQHKDLFKALYQLKQPEKEAVVLRYIKGISKEETAHLLQFSVEKLKEHLFSGIQSLKKELGYGSSFNGCKEYHKDYIDYLERTLDRSKKIDLEKHIYHCQDCQEDLGTFQDVMLTMVNLTERIEDFHVPFGFMENVKAKLAERDKQRQQKHKKRKRIGIALASVLALLVGIEVFTRTFTNLYYTWIEEDPQLRAFLQQGLGERLNLEAESNGIKIRIKSAIADDMQTLVMYEIEDTAKDNQYFIDYYEGVAVENKREIMDQETYQTQYFPDIKLDENNKAKNVFHGKMSLRPLITDHGTIKLKITKLLKLFDPSSDRNRLSYENLEYDTGEWNFEIPVTKHPSIEYALDGKTEVEGVQVRFDKLKIAPTMTILELAVNNGEQQGKRIENLTVGNLEVNNKKLKADKYGSFFTNQHTDWDIFQTRFDSLFGEKPKEVSVQLESVNLSIDDRKNIPLNLSRGFPQPFEYAGSTISIDKVEIGRPTTIVISNHKVENRAYESFQFNIIDEDDNQIESMQMGSEGVMVDKNGTKYDLNQSPAAYEEVEQPRYFATVEKIKLHGEDTTESVIPKRLEIHGYTTTKYLDDVVKISLD</sequence>
<reference evidence="3 4" key="1">
    <citation type="submission" date="2017-07" db="EMBL/GenBank/DDBJ databases">
        <title>The complete genome sequence of Bacillus mesonae strain H20-5, an efficient strain improving plant abiotic stress resistance.</title>
        <authorList>
            <person name="Kim S.Y."/>
            <person name="Song H."/>
            <person name="Sang M.K."/>
            <person name="Weon H.-Y."/>
            <person name="Song J."/>
        </authorList>
    </citation>
    <scope>NUCLEOTIDE SEQUENCE [LARGE SCALE GENOMIC DNA]</scope>
    <source>
        <strain evidence="3 4">H20-5</strain>
    </source>
</reference>
<keyword evidence="1" id="KW-0812">Transmembrane</keyword>
<dbReference type="Pfam" id="PF13786">
    <property type="entry name" value="DUF4179"/>
    <property type="match status" value="1"/>
</dbReference>
<dbReference type="InterPro" id="IPR013324">
    <property type="entry name" value="RNA_pol_sigma_r3/r4-like"/>
</dbReference>
<dbReference type="Proteomes" id="UP000282892">
    <property type="component" value="Chromosome"/>
</dbReference>
<evidence type="ECO:0000256" key="1">
    <source>
        <dbReference type="SAM" id="Phobius"/>
    </source>
</evidence>
<keyword evidence="1" id="KW-1133">Transmembrane helix</keyword>
<evidence type="ECO:0000313" key="4">
    <source>
        <dbReference type="Proteomes" id="UP000282892"/>
    </source>
</evidence>
<keyword evidence="4" id="KW-1185">Reference proteome</keyword>
<dbReference type="EMBL" id="CP022572">
    <property type="protein sequence ID" value="AZU64810.1"/>
    <property type="molecule type" value="Genomic_DNA"/>
</dbReference>
<gene>
    <name evidence="3" type="ORF">CHR53_02830</name>
</gene>
<dbReference type="OrthoDB" id="2937128at2"/>
<dbReference type="SUPFAM" id="SSF88659">
    <property type="entry name" value="Sigma3 and sigma4 domains of RNA polymerase sigma factors"/>
    <property type="match status" value="1"/>
</dbReference>
<keyword evidence="1" id="KW-0472">Membrane</keyword>
<feature type="domain" description="DUF4179" evidence="2">
    <location>
        <begin position="249"/>
        <end position="334"/>
    </location>
</feature>
<evidence type="ECO:0000259" key="2">
    <source>
        <dbReference type="Pfam" id="PF13786"/>
    </source>
</evidence>
<protein>
    <recommendedName>
        <fullName evidence="2">DUF4179 domain-containing protein</fullName>
    </recommendedName>
</protein>
<dbReference type="Gene3D" id="1.10.10.10">
    <property type="entry name" value="Winged helix-like DNA-binding domain superfamily/Winged helix DNA-binding domain"/>
    <property type="match status" value="1"/>
</dbReference>
<dbReference type="STRING" id="1193713.GCA_001636315_03085"/>
<dbReference type="AlphaFoldDB" id="A0A3T0I671"/>
<proteinExistence type="predicted"/>
<accession>A0A3T0I671</accession>
<name>A0A3T0I671_9BACI</name>
<dbReference type="Gene3D" id="2.60.40.1630">
    <property type="entry name" value="bacillus anthracis domain"/>
    <property type="match status" value="1"/>
</dbReference>